<protein>
    <submittedName>
        <fullName evidence="1">Uncharacterized protein</fullName>
    </submittedName>
</protein>
<evidence type="ECO:0000313" key="2">
    <source>
        <dbReference type="Proteomes" id="UP000054995"/>
    </source>
</evidence>
<keyword evidence="2" id="KW-1185">Reference proteome</keyword>
<dbReference type="AlphaFoldDB" id="A0A0V1F723"/>
<dbReference type="EMBL" id="JYDT01000191">
    <property type="protein sequence ID" value="KRY82010.1"/>
    <property type="molecule type" value="Genomic_DNA"/>
</dbReference>
<accession>A0A0V1F723</accession>
<evidence type="ECO:0000313" key="1">
    <source>
        <dbReference type="EMBL" id="KRY82010.1"/>
    </source>
</evidence>
<gene>
    <name evidence="1" type="ORF">T4D_10739</name>
</gene>
<comment type="caution">
    <text evidence="1">The sequence shown here is derived from an EMBL/GenBank/DDBJ whole genome shotgun (WGS) entry which is preliminary data.</text>
</comment>
<dbReference type="Proteomes" id="UP000054995">
    <property type="component" value="Unassembled WGS sequence"/>
</dbReference>
<sequence>MSSKPTADKSVQCLSQLLVNVIDIHKFVHKRFPKSHNFVSSNKPYDASVSANNQEQLHGGQRTKLAKCTESTKEWLVQVQSRTAFKIKQENRCSIHNL</sequence>
<proteinExistence type="predicted"/>
<name>A0A0V1F723_TRIPS</name>
<organism evidence="1 2">
    <name type="scientific">Trichinella pseudospiralis</name>
    <name type="common">Parasitic roundworm</name>
    <dbReference type="NCBI Taxonomy" id="6337"/>
    <lineage>
        <taxon>Eukaryota</taxon>
        <taxon>Metazoa</taxon>
        <taxon>Ecdysozoa</taxon>
        <taxon>Nematoda</taxon>
        <taxon>Enoplea</taxon>
        <taxon>Dorylaimia</taxon>
        <taxon>Trichinellida</taxon>
        <taxon>Trichinellidae</taxon>
        <taxon>Trichinella</taxon>
    </lineage>
</organism>
<reference evidence="1 2" key="1">
    <citation type="submission" date="2015-01" db="EMBL/GenBank/DDBJ databases">
        <title>Evolution of Trichinella species and genotypes.</title>
        <authorList>
            <person name="Korhonen P.K."/>
            <person name="Edoardo P."/>
            <person name="Giuseppe L.R."/>
            <person name="Gasser R.B."/>
        </authorList>
    </citation>
    <scope>NUCLEOTIDE SEQUENCE [LARGE SCALE GENOMIC DNA]</scope>
    <source>
        <strain evidence="1">ISS470</strain>
    </source>
</reference>